<protein>
    <submittedName>
        <fullName evidence="2">36541_t:CDS:1</fullName>
    </submittedName>
</protein>
<name>A0ABN7WQ45_GIGMA</name>
<evidence type="ECO:0000313" key="3">
    <source>
        <dbReference type="Proteomes" id="UP000789901"/>
    </source>
</evidence>
<accession>A0ABN7WQ45</accession>
<reference evidence="2 3" key="1">
    <citation type="submission" date="2021-06" db="EMBL/GenBank/DDBJ databases">
        <authorList>
            <person name="Kallberg Y."/>
            <person name="Tangrot J."/>
            <person name="Rosling A."/>
        </authorList>
    </citation>
    <scope>NUCLEOTIDE SEQUENCE [LARGE SCALE GENOMIC DNA]</scope>
    <source>
        <strain evidence="2 3">120-4 pot B 10/14</strain>
    </source>
</reference>
<feature type="non-terminal residue" evidence="2">
    <location>
        <position position="1"/>
    </location>
</feature>
<sequence>VTHNLPHDDQQISDVEHESYNENSTSFIPIGEMDKLPNKIYKKNKLPNEDVKLPWLHNKQRKITGVASNNNRIPWIRNQLTGNDHQNSKKKNIRDHSRMQENEVNGYNSYKETSITPWKVKCHGRGLLSGETLLKSFTQEQESSSESQRIELDDTIVKGKSSSIVLVSEQSKLMKWKKSQYQRTHCDNLYRRIQIGMGSSIEQGSNMRNMEQSHKTESHKFIRTNSSEKCSTQMDLYQKPDSTNQERQYDNMPSLPNNSESRAHPRTNIGPKKPRYICKLQEPPYAKICTLETGLQSNSYGRSPVPIEGVEHMSQPLMDPTTQSIEQSHQRTSDDCTSISIIAISTMVSDTHITSRRRSQ</sequence>
<organism evidence="2 3">
    <name type="scientific">Gigaspora margarita</name>
    <dbReference type="NCBI Taxonomy" id="4874"/>
    <lineage>
        <taxon>Eukaryota</taxon>
        <taxon>Fungi</taxon>
        <taxon>Fungi incertae sedis</taxon>
        <taxon>Mucoromycota</taxon>
        <taxon>Glomeromycotina</taxon>
        <taxon>Glomeromycetes</taxon>
        <taxon>Diversisporales</taxon>
        <taxon>Gigasporaceae</taxon>
        <taxon>Gigaspora</taxon>
    </lineage>
</organism>
<gene>
    <name evidence="2" type="ORF">GMARGA_LOCUS33633</name>
</gene>
<feature type="compositionally biased region" description="Basic and acidic residues" evidence="1">
    <location>
        <begin position="211"/>
        <end position="220"/>
    </location>
</feature>
<dbReference type="Proteomes" id="UP000789901">
    <property type="component" value="Unassembled WGS sequence"/>
</dbReference>
<keyword evidence="3" id="KW-1185">Reference proteome</keyword>
<feature type="region of interest" description="Disordered" evidence="1">
    <location>
        <begin position="205"/>
        <end position="274"/>
    </location>
</feature>
<comment type="caution">
    <text evidence="2">The sequence shown here is derived from an EMBL/GenBank/DDBJ whole genome shotgun (WGS) entry which is preliminary data.</text>
</comment>
<feature type="non-terminal residue" evidence="2">
    <location>
        <position position="360"/>
    </location>
</feature>
<dbReference type="EMBL" id="CAJVQB010056537">
    <property type="protein sequence ID" value="CAG8837729.1"/>
    <property type="molecule type" value="Genomic_DNA"/>
</dbReference>
<evidence type="ECO:0000313" key="2">
    <source>
        <dbReference type="EMBL" id="CAG8837729.1"/>
    </source>
</evidence>
<proteinExistence type="predicted"/>
<feature type="compositionally biased region" description="Polar residues" evidence="1">
    <location>
        <begin position="223"/>
        <end position="246"/>
    </location>
</feature>
<evidence type="ECO:0000256" key="1">
    <source>
        <dbReference type="SAM" id="MobiDB-lite"/>
    </source>
</evidence>